<protein>
    <submittedName>
        <fullName evidence="2">Uncharacterized protein</fullName>
    </submittedName>
</protein>
<keyword evidence="1" id="KW-1133">Transmembrane helix</keyword>
<name>A0A6H5GYF0_9HEMI</name>
<dbReference type="AlphaFoldDB" id="A0A6H5GYF0"/>
<evidence type="ECO:0000256" key="1">
    <source>
        <dbReference type="SAM" id="Phobius"/>
    </source>
</evidence>
<keyword evidence="1" id="KW-0812">Transmembrane</keyword>
<gene>
    <name evidence="2" type="ORF">NTEN_LOCUS13610</name>
    <name evidence="3" type="ORF">NTEN_LOCUS13611</name>
</gene>
<keyword evidence="4" id="KW-1185">Reference proteome</keyword>
<reference evidence="2 4" key="1">
    <citation type="submission" date="2020-02" db="EMBL/GenBank/DDBJ databases">
        <authorList>
            <person name="Ferguson B K."/>
        </authorList>
    </citation>
    <scope>NUCLEOTIDE SEQUENCE [LARGE SCALE GENOMIC DNA]</scope>
</reference>
<accession>A0A6H5GYF0</accession>
<dbReference type="Proteomes" id="UP000479000">
    <property type="component" value="Unassembled WGS sequence"/>
</dbReference>
<evidence type="ECO:0000313" key="4">
    <source>
        <dbReference type="Proteomes" id="UP000479000"/>
    </source>
</evidence>
<evidence type="ECO:0000313" key="2">
    <source>
        <dbReference type="EMBL" id="CAB0008364.1"/>
    </source>
</evidence>
<dbReference type="EMBL" id="CADCXU010020422">
    <property type="protein sequence ID" value="CAB0008365.1"/>
    <property type="molecule type" value="Genomic_DNA"/>
</dbReference>
<keyword evidence="1" id="KW-0472">Membrane</keyword>
<organism evidence="2 4">
    <name type="scientific">Nesidiocoris tenuis</name>
    <dbReference type="NCBI Taxonomy" id="355587"/>
    <lineage>
        <taxon>Eukaryota</taxon>
        <taxon>Metazoa</taxon>
        <taxon>Ecdysozoa</taxon>
        <taxon>Arthropoda</taxon>
        <taxon>Hexapoda</taxon>
        <taxon>Insecta</taxon>
        <taxon>Pterygota</taxon>
        <taxon>Neoptera</taxon>
        <taxon>Paraneoptera</taxon>
        <taxon>Hemiptera</taxon>
        <taxon>Heteroptera</taxon>
        <taxon>Panheteroptera</taxon>
        <taxon>Cimicomorpha</taxon>
        <taxon>Miridae</taxon>
        <taxon>Dicyphina</taxon>
        <taxon>Nesidiocoris</taxon>
    </lineage>
</organism>
<evidence type="ECO:0000313" key="3">
    <source>
        <dbReference type="EMBL" id="CAB0008365.1"/>
    </source>
</evidence>
<feature type="non-terminal residue" evidence="2">
    <location>
        <position position="92"/>
    </location>
</feature>
<sequence>MKYSIGCCRRCYDHSGPQQTATSSKRWILCLSVAQGGQAMKSSLSAEMDSKVINSAISYFYLNIFSIFMTTYNHILAILPSHLAIAVYYTKQ</sequence>
<feature type="transmembrane region" description="Helical" evidence="1">
    <location>
        <begin position="60"/>
        <end position="89"/>
    </location>
</feature>
<proteinExistence type="predicted"/>
<dbReference type="EMBL" id="CADCXU010020421">
    <property type="protein sequence ID" value="CAB0008364.1"/>
    <property type="molecule type" value="Genomic_DNA"/>
</dbReference>